<dbReference type="Proteomes" id="UP000184278">
    <property type="component" value="Unassembled WGS sequence"/>
</dbReference>
<evidence type="ECO:0000313" key="2">
    <source>
        <dbReference type="EMBL" id="SHI25046.1"/>
    </source>
</evidence>
<dbReference type="RefSeq" id="WP_073388049.1">
    <property type="nucleotide sequence ID" value="NZ_FQXK01000020.1"/>
</dbReference>
<dbReference type="EMBL" id="FQXK01000020">
    <property type="protein sequence ID" value="SHI25046.1"/>
    <property type="molecule type" value="Genomic_DNA"/>
</dbReference>
<dbReference type="OrthoDB" id="2056159at2"/>
<dbReference type="GeneID" id="89510813"/>
<evidence type="ECO:0000256" key="1">
    <source>
        <dbReference type="SAM" id="MobiDB-lite"/>
    </source>
</evidence>
<name>A0A1M5ZLI0_BUTFI</name>
<feature type="compositionally biased region" description="Basic and acidic residues" evidence="1">
    <location>
        <begin position="60"/>
        <end position="72"/>
    </location>
</feature>
<protein>
    <submittedName>
        <fullName evidence="2">Uncharacterized protein</fullName>
    </submittedName>
</protein>
<evidence type="ECO:0000313" key="3">
    <source>
        <dbReference type="Proteomes" id="UP000184278"/>
    </source>
</evidence>
<accession>A0A1M5ZLI0</accession>
<dbReference type="PROSITE" id="PS51257">
    <property type="entry name" value="PROKAR_LIPOPROTEIN"/>
    <property type="match status" value="1"/>
</dbReference>
<sequence length="337" mass="38528">MKIKRLTASFIISAMVIGTVGCSDKIELSNDSYENDSTDQVTEDLSATEEAEENEEIEENEKAIEVEEKDNPEVDEEADEDNSKESDETREDDTKESDEAQVNEEDDFNDFVEVTFEHVSYPEIADDKPDYSGIYCSEGFSTTYGYCELIKQEDGSYYCDIFEYRAYTFEGNASYKSDNLLEFKDDYSEGTITIENDSVTVSVNTGDSESEYVYDSQKHEMPEIDEYTGIYTYTTKDDELVTITVGYDDNRVPFVTVEKGEETVSFEHMPSDHGIWILEDELYGNILYASIEDEAWAPDSEVFSFTQNYSGDKYVVINLGGDKPMVYYKTYEPVVMH</sequence>
<proteinExistence type="predicted"/>
<feature type="compositionally biased region" description="Acidic residues" evidence="1">
    <location>
        <begin position="46"/>
        <end position="59"/>
    </location>
</feature>
<gene>
    <name evidence="2" type="ORF">SAMN02745229_02389</name>
</gene>
<organism evidence="2 3">
    <name type="scientific">Butyrivibrio fibrisolvens DSM 3071</name>
    <dbReference type="NCBI Taxonomy" id="1121131"/>
    <lineage>
        <taxon>Bacteria</taxon>
        <taxon>Bacillati</taxon>
        <taxon>Bacillota</taxon>
        <taxon>Clostridia</taxon>
        <taxon>Lachnospirales</taxon>
        <taxon>Lachnospiraceae</taxon>
        <taxon>Butyrivibrio</taxon>
    </lineage>
</organism>
<feature type="compositionally biased region" description="Acidic residues" evidence="1">
    <location>
        <begin position="88"/>
        <end position="108"/>
    </location>
</feature>
<reference evidence="3" key="1">
    <citation type="submission" date="2016-11" db="EMBL/GenBank/DDBJ databases">
        <authorList>
            <person name="Varghese N."/>
            <person name="Submissions S."/>
        </authorList>
    </citation>
    <scope>NUCLEOTIDE SEQUENCE [LARGE SCALE GENOMIC DNA]</scope>
    <source>
        <strain evidence="3">DSM 3071</strain>
    </source>
</reference>
<dbReference type="STRING" id="1121131.SAMN02745229_02389"/>
<feature type="region of interest" description="Disordered" evidence="1">
    <location>
        <begin position="29"/>
        <end position="108"/>
    </location>
</feature>
<dbReference type="AlphaFoldDB" id="A0A1M5ZLI0"/>
<keyword evidence="3" id="KW-1185">Reference proteome</keyword>